<evidence type="ECO:0000256" key="1">
    <source>
        <dbReference type="SAM" id="MobiDB-lite"/>
    </source>
</evidence>
<feature type="compositionally biased region" description="Polar residues" evidence="1">
    <location>
        <begin position="242"/>
        <end position="259"/>
    </location>
</feature>
<reference evidence="2 3" key="1">
    <citation type="submission" date="2011-08" db="EMBL/GenBank/DDBJ databases">
        <title>The Genome Sequence of Plasmodium vivax Brazil I.</title>
        <authorList>
            <consortium name="The Broad Institute Genome Sequencing Platform"/>
            <consortium name="The Broad Institute Genome Sequencing Center for Infectious Disease"/>
            <person name="Neafsey D."/>
            <person name="Carlton J."/>
            <person name="Barnwell J."/>
            <person name="Collins W."/>
            <person name="Escalante A."/>
            <person name="Mullikin J."/>
            <person name="Saul A."/>
            <person name="Guigo R."/>
            <person name="Camara F."/>
            <person name="Young S.K."/>
            <person name="Zeng Q."/>
            <person name="Gargeya S."/>
            <person name="Fitzgerald M."/>
            <person name="Haas B."/>
            <person name="Abouelleil A."/>
            <person name="Alvarado L."/>
            <person name="Arachchi H.M."/>
            <person name="Berlin A."/>
            <person name="Brown A."/>
            <person name="Chapman S.B."/>
            <person name="Chen Z."/>
            <person name="Dunbar C."/>
            <person name="Freedman E."/>
            <person name="Gearin G."/>
            <person name="Gellesch M."/>
            <person name="Goldberg J."/>
            <person name="Griggs A."/>
            <person name="Gujja S."/>
            <person name="Heiman D."/>
            <person name="Howarth C."/>
            <person name="Larson L."/>
            <person name="Lui A."/>
            <person name="MacDonald P.J.P."/>
            <person name="Montmayeur A."/>
            <person name="Murphy C."/>
            <person name="Neiman D."/>
            <person name="Pearson M."/>
            <person name="Priest M."/>
            <person name="Roberts A."/>
            <person name="Saif S."/>
            <person name="Shea T."/>
            <person name="Shenoy N."/>
            <person name="Sisk P."/>
            <person name="Stolte C."/>
            <person name="Sykes S."/>
            <person name="Wortman J."/>
            <person name="Nusbaum C."/>
            <person name="Birren B."/>
        </authorList>
    </citation>
    <scope>NUCLEOTIDE SEQUENCE [LARGE SCALE GENOMIC DNA]</scope>
    <source>
        <strain evidence="2 3">Brazil I</strain>
    </source>
</reference>
<organism evidence="2 3">
    <name type="scientific">Plasmodium vivax (strain Brazil I)</name>
    <dbReference type="NCBI Taxonomy" id="1033975"/>
    <lineage>
        <taxon>Eukaryota</taxon>
        <taxon>Sar</taxon>
        <taxon>Alveolata</taxon>
        <taxon>Apicomplexa</taxon>
        <taxon>Aconoidasida</taxon>
        <taxon>Haemosporida</taxon>
        <taxon>Plasmodiidae</taxon>
        <taxon>Plasmodium</taxon>
        <taxon>Plasmodium (Plasmodium)</taxon>
    </lineage>
</organism>
<evidence type="ECO:0008006" key="4">
    <source>
        <dbReference type="Google" id="ProtNLM"/>
    </source>
</evidence>
<proteinExistence type="predicted"/>
<protein>
    <recommendedName>
        <fullName evidence="4">Variable surface protein Vir7-like protein</fullName>
    </recommendedName>
</protein>
<evidence type="ECO:0000313" key="2">
    <source>
        <dbReference type="EMBL" id="KMZ89366.1"/>
    </source>
</evidence>
<gene>
    <name evidence="2" type="ORF">PVBG_06286</name>
</gene>
<dbReference type="EMBL" id="KQ234716">
    <property type="protein sequence ID" value="KMZ89366.1"/>
    <property type="molecule type" value="Genomic_DNA"/>
</dbReference>
<dbReference type="Proteomes" id="UP000053327">
    <property type="component" value="Unassembled WGS sequence"/>
</dbReference>
<feature type="region of interest" description="Disordered" evidence="1">
    <location>
        <begin position="236"/>
        <end position="274"/>
    </location>
</feature>
<evidence type="ECO:0000313" key="3">
    <source>
        <dbReference type="Proteomes" id="UP000053327"/>
    </source>
</evidence>
<dbReference type="AlphaFoldDB" id="A0A0J9T2W7"/>
<dbReference type="InterPro" id="IPR008780">
    <property type="entry name" value="Plasmodium_Vir"/>
</dbReference>
<dbReference type="Pfam" id="PF05795">
    <property type="entry name" value="Plasmodium_Vir"/>
    <property type="match status" value="1"/>
</dbReference>
<accession>A0A0J9T2W7</accession>
<name>A0A0J9T2W7_PLAV1</name>
<feature type="compositionally biased region" description="Polar residues" evidence="1">
    <location>
        <begin position="265"/>
        <end position="274"/>
    </location>
</feature>
<sequence length="314" mass="36452">MTNILGNKELNELPTKINYSYYENELGDCKEISFYHDTKKRIYTLEGLENVYEKIMKALCYVYNKSKDPSFDKSICDFLYYWISDMLLKNLTRRSSYNTAISSLFDVFHDIGKNDVCKVRHWSMGDHNFEDIKVMFDYSKDYNTYKQQLTEQNPQCNEDYMNYLEKYVKTYKKLKNECKGENLAKKHCELFMEYVNNNDYNDLSTLKCDLKESETRPEQLLRGQVDVEDHKELNVTRGGTEETATGYQDLSHTSSSTDISEMDSTETNGKDTPTSIASPTVIGMTTIAGIVVPSYLAYNVISIVIKKLNVILYI</sequence>